<sequence>MAVSIPDLEQQIADLEAELGQVASLLGASVDSVQYEDLDRADDLKGRRGKGSPSKAKDLGKGADLSQSLHEGTGSYTQKALAAQSCKGLSSSPISEESDLGDLVALLHNLLQNEETSSLPIEVAEKLFEASIPIIPDLDGPALAALIYAGGTSKDSVRACGCGSSTGQLVRAPPTSRNIVDHSGGSFASLEGAAAQASPPGTPPGGPAPLRPGTPVSSAPVSPTASTSILHTPTSTKSLGIGPNPSGPLGISWRSGLSRALLANLEDIEISTLSQCLFNLVVSPSPPPTNVLGVSSKLPASLRLILDRASHALPSVRMDAGSASLMVSVFSTPAVDDVNCATKMARKMCEAPDLNSGHLEEIATATCSHWKFTYAARRKILPLICNRVEASSEFCSPRLVALLAATCAPPHTAMPGGRQHPSGDDLHGLVQSASLLRLCAKHAADAMVSVGPTGVPGGTAWVVKDVIDVANYVAASMEADDCPDKTSGSIFLHHLVDWLESNLIIRAVACLPEVDQPLVTALANMTEKAVKELSSEARGYSTAGQAPSEVADETGKGPISVPGAIRALMSLGTTHDSLVSKRPLTKLERASDVEELAEAIALATDPRSNTCKRLFAEKRSLYESDAKAIFAVLSASAVTAAEHGTGSPEATLLLRQHRQRILDLPEDQAPSWKRMLVWLCLLPSDTAALNVLRKGMEEARGKEKIVPSGVQRVREAITLLGYSSESVTTDYVVDGVVNADMALPQYMTAIVVEPDALFNVHTKRYQKTGWTVLRAKALQQKGWQVIGPVVPESFRAEEASVDSKQPGSLVQFLNEQLNDVPYDALVTVDGEMDREELSKSVGGMGLGVGVGTKLMPGGQRIKNLVVTNCKMPLVAKILLTTLRLGTTVDTITLRNLGLTDNMTDVLSEFIMTYVLRHPTLSLDLSENHLTDVCANRLLTAVSTGASGARVSLWLGGNCIKDAEKIASFDSTGVQGGSEILVKVEDSMDGANGDFTSESRSVVTLCGDLYSQQSSLGGTQQSGS</sequence>
<feature type="compositionally biased region" description="Low complexity" evidence="1">
    <location>
        <begin position="213"/>
        <end position="228"/>
    </location>
</feature>
<comment type="caution">
    <text evidence="2">The sequence shown here is derived from an EMBL/GenBank/DDBJ whole genome shotgun (WGS) entry which is preliminary data.</text>
</comment>
<feature type="compositionally biased region" description="Basic and acidic residues" evidence="1">
    <location>
        <begin position="37"/>
        <end position="46"/>
    </location>
</feature>
<evidence type="ECO:0000313" key="2">
    <source>
        <dbReference type="EMBL" id="KAF4696314.1"/>
    </source>
</evidence>
<feature type="region of interest" description="Disordered" evidence="1">
    <location>
        <begin position="164"/>
        <end position="183"/>
    </location>
</feature>
<feature type="compositionally biased region" description="Polar residues" evidence="1">
    <location>
        <begin position="229"/>
        <end position="238"/>
    </location>
</feature>
<dbReference type="SUPFAM" id="SSF52047">
    <property type="entry name" value="RNI-like"/>
    <property type="match status" value="1"/>
</dbReference>
<dbReference type="AlphaFoldDB" id="A0A7J6PJF0"/>
<evidence type="ECO:0000256" key="1">
    <source>
        <dbReference type="SAM" id="MobiDB-lite"/>
    </source>
</evidence>
<dbReference type="EMBL" id="JABANP010000012">
    <property type="protein sequence ID" value="KAF4696314.1"/>
    <property type="molecule type" value="Genomic_DNA"/>
</dbReference>
<protein>
    <submittedName>
        <fullName evidence="2">Uncharacterized protein</fullName>
    </submittedName>
</protein>
<proteinExistence type="predicted"/>
<feature type="region of interest" description="Disordered" evidence="1">
    <location>
        <begin position="37"/>
        <end position="70"/>
    </location>
</feature>
<feature type="compositionally biased region" description="Pro residues" evidence="1">
    <location>
        <begin position="200"/>
        <end position="212"/>
    </location>
</feature>
<accession>A0A7J6PJF0</accession>
<organism evidence="2 3">
    <name type="scientific">Perkinsus olseni</name>
    <name type="common">Perkinsus atlanticus</name>
    <dbReference type="NCBI Taxonomy" id="32597"/>
    <lineage>
        <taxon>Eukaryota</taxon>
        <taxon>Sar</taxon>
        <taxon>Alveolata</taxon>
        <taxon>Perkinsozoa</taxon>
        <taxon>Perkinsea</taxon>
        <taxon>Perkinsida</taxon>
        <taxon>Perkinsidae</taxon>
        <taxon>Perkinsus</taxon>
    </lineage>
</organism>
<dbReference type="Proteomes" id="UP000541610">
    <property type="component" value="Unassembled WGS sequence"/>
</dbReference>
<evidence type="ECO:0000313" key="3">
    <source>
        <dbReference type="Proteomes" id="UP000541610"/>
    </source>
</evidence>
<gene>
    <name evidence="2" type="ORF">FOZ60_001439</name>
</gene>
<feature type="region of interest" description="Disordered" evidence="1">
    <location>
        <begin position="190"/>
        <end position="244"/>
    </location>
</feature>
<reference evidence="2 3" key="1">
    <citation type="submission" date="2020-04" db="EMBL/GenBank/DDBJ databases">
        <title>Perkinsus olseni comparative genomics.</title>
        <authorList>
            <person name="Bogema D.R."/>
        </authorList>
    </citation>
    <scope>NUCLEOTIDE SEQUENCE [LARGE SCALE GENOMIC DNA]</scope>
    <source>
        <strain evidence="2">00978-12</strain>
    </source>
</reference>
<dbReference type="OrthoDB" id="437117at2759"/>
<name>A0A7J6PJF0_PEROL</name>